<name>A0ABP8BGF6_9ACTN</name>
<dbReference type="InterPro" id="IPR043132">
    <property type="entry name" value="BCAT-like_C"/>
</dbReference>
<gene>
    <name evidence="1" type="ORF">GCM10022252_68170</name>
</gene>
<protein>
    <submittedName>
        <fullName evidence="1">Aminotransferase class IV family protein</fullName>
    </submittedName>
</protein>
<dbReference type="InterPro" id="IPR001544">
    <property type="entry name" value="Aminotrans_IV"/>
</dbReference>
<dbReference type="EMBL" id="BAABAQ010000015">
    <property type="protein sequence ID" value="GAA4206270.1"/>
    <property type="molecule type" value="Genomic_DNA"/>
</dbReference>
<evidence type="ECO:0000313" key="2">
    <source>
        <dbReference type="Proteomes" id="UP001501251"/>
    </source>
</evidence>
<dbReference type="NCBIfam" id="NF006734">
    <property type="entry name" value="PRK09266.1"/>
    <property type="match status" value="1"/>
</dbReference>
<sequence>MLAYSAGMLYVEINGAAPSIADLHRVAVVNYGHFTSMQVRENRVRGLDLHLRRLDDASKELFTATPGTDRVRSLLRQALDHGPGDVSARISVFARSGDISVPTPDVDLAVMVSLSDPVPETPQTPWSVCSIPYLRESAHLKHAATMGLIRARRAARSQGFDDAVFIGPDGLILEGSIWNLGLWDGETVTWPQGPKLPGVTEQLLTMGLHRIGVRTRTRPVVAQDLAHYQAAFASYSWCPAQPLASLDDVSFANPPAAFTMLEKAWDSVPWETV</sequence>
<dbReference type="GO" id="GO:0008483">
    <property type="term" value="F:transaminase activity"/>
    <property type="evidence" value="ECO:0007669"/>
    <property type="project" value="UniProtKB-KW"/>
</dbReference>
<comment type="caution">
    <text evidence="1">The sequence shown here is derived from an EMBL/GenBank/DDBJ whole genome shotgun (WGS) entry which is preliminary data.</text>
</comment>
<organism evidence="1 2">
    <name type="scientific">Streptosporangium oxazolinicum</name>
    <dbReference type="NCBI Taxonomy" id="909287"/>
    <lineage>
        <taxon>Bacteria</taxon>
        <taxon>Bacillati</taxon>
        <taxon>Actinomycetota</taxon>
        <taxon>Actinomycetes</taxon>
        <taxon>Streptosporangiales</taxon>
        <taxon>Streptosporangiaceae</taxon>
        <taxon>Streptosporangium</taxon>
    </lineage>
</organism>
<dbReference type="Gene3D" id="3.20.10.10">
    <property type="entry name" value="D-amino Acid Aminotransferase, subunit A, domain 2"/>
    <property type="match status" value="1"/>
</dbReference>
<dbReference type="InterPro" id="IPR036038">
    <property type="entry name" value="Aminotransferase-like"/>
</dbReference>
<dbReference type="Proteomes" id="UP001501251">
    <property type="component" value="Unassembled WGS sequence"/>
</dbReference>
<dbReference type="Gene3D" id="3.30.470.10">
    <property type="match status" value="1"/>
</dbReference>
<accession>A0ABP8BGF6</accession>
<dbReference type="InterPro" id="IPR043131">
    <property type="entry name" value="BCAT-like_N"/>
</dbReference>
<keyword evidence="2" id="KW-1185">Reference proteome</keyword>
<dbReference type="SUPFAM" id="SSF56752">
    <property type="entry name" value="D-aminoacid aminotransferase-like PLP-dependent enzymes"/>
    <property type="match status" value="1"/>
</dbReference>
<evidence type="ECO:0000313" key="1">
    <source>
        <dbReference type="EMBL" id="GAA4206270.1"/>
    </source>
</evidence>
<keyword evidence="1" id="KW-0808">Transferase</keyword>
<keyword evidence="1" id="KW-0032">Aminotransferase</keyword>
<reference evidence="2" key="1">
    <citation type="journal article" date="2019" name="Int. J. Syst. Evol. Microbiol.">
        <title>The Global Catalogue of Microorganisms (GCM) 10K type strain sequencing project: providing services to taxonomists for standard genome sequencing and annotation.</title>
        <authorList>
            <consortium name="The Broad Institute Genomics Platform"/>
            <consortium name="The Broad Institute Genome Sequencing Center for Infectious Disease"/>
            <person name="Wu L."/>
            <person name="Ma J."/>
        </authorList>
    </citation>
    <scope>NUCLEOTIDE SEQUENCE [LARGE SCALE GENOMIC DNA]</scope>
    <source>
        <strain evidence="2">JCM 17388</strain>
    </source>
</reference>
<proteinExistence type="predicted"/>
<dbReference type="Pfam" id="PF01063">
    <property type="entry name" value="Aminotran_4"/>
    <property type="match status" value="1"/>
</dbReference>